<sequence>MGQQHSRQGRNKHRQDMKQPAGDADISAINNLAPTGEFPSQAWPSWASGLTQRLPPEGDRGLFRGEFILMQGPSDQRSVQGRDTFTMGSNTNSLRRCK</sequence>
<comment type="caution">
    <text evidence="2">The sequence shown here is derived from an EMBL/GenBank/DDBJ whole genome shotgun (WGS) entry which is preliminary data.</text>
</comment>
<evidence type="ECO:0000256" key="1">
    <source>
        <dbReference type="SAM" id="MobiDB-lite"/>
    </source>
</evidence>
<proteinExistence type="predicted"/>
<reference evidence="2 3" key="1">
    <citation type="journal article" date="2021" name="Elife">
        <title>Chloroplast acquisition without the gene transfer in kleptoplastic sea slugs, Plakobranchus ocellatus.</title>
        <authorList>
            <person name="Maeda T."/>
            <person name="Takahashi S."/>
            <person name="Yoshida T."/>
            <person name="Shimamura S."/>
            <person name="Takaki Y."/>
            <person name="Nagai Y."/>
            <person name="Toyoda A."/>
            <person name="Suzuki Y."/>
            <person name="Arimoto A."/>
            <person name="Ishii H."/>
            <person name="Satoh N."/>
            <person name="Nishiyama T."/>
            <person name="Hasebe M."/>
            <person name="Maruyama T."/>
            <person name="Minagawa J."/>
            <person name="Obokata J."/>
            <person name="Shigenobu S."/>
        </authorList>
    </citation>
    <scope>NUCLEOTIDE SEQUENCE [LARGE SCALE GENOMIC DNA]</scope>
</reference>
<dbReference type="Proteomes" id="UP000735302">
    <property type="component" value="Unassembled WGS sequence"/>
</dbReference>
<keyword evidence="3" id="KW-1185">Reference proteome</keyword>
<protein>
    <submittedName>
        <fullName evidence="2">Uncharacterized protein</fullName>
    </submittedName>
</protein>
<feature type="region of interest" description="Disordered" evidence="1">
    <location>
        <begin position="72"/>
        <end position="98"/>
    </location>
</feature>
<gene>
    <name evidence="2" type="ORF">PoB_002149400</name>
</gene>
<dbReference type="AlphaFoldDB" id="A0AAV3ZM95"/>
<evidence type="ECO:0000313" key="3">
    <source>
        <dbReference type="Proteomes" id="UP000735302"/>
    </source>
</evidence>
<organism evidence="2 3">
    <name type="scientific">Plakobranchus ocellatus</name>
    <dbReference type="NCBI Taxonomy" id="259542"/>
    <lineage>
        <taxon>Eukaryota</taxon>
        <taxon>Metazoa</taxon>
        <taxon>Spiralia</taxon>
        <taxon>Lophotrochozoa</taxon>
        <taxon>Mollusca</taxon>
        <taxon>Gastropoda</taxon>
        <taxon>Heterobranchia</taxon>
        <taxon>Euthyneura</taxon>
        <taxon>Panpulmonata</taxon>
        <taxon>Sacoglossa</taxon>
        <taxon>Placobranchoidea</taxon>
        <taxon>Plakobranchidae</taxon>
        <taxon>Plakobranchus</taxon>
    </lineage>
</organism>
<name>A0AAV3ZM95_9GAST</name>
<feature type="region of interest" description="Disordered" evidence="1">
    <location>
        <begin position="1"/>
        <end position="40"/>
    </location>
</feature>
<accession>A0AAV3ZM95</accession>
<feature type="compositionally biased region" description="Polar residues" evidence="1">
    <location>
        <begin position="73"/>
        <end position="98"/>
    </location>
</feature>
<evidence type="ECO:0000313" key="2">
    <source>
        <dbReference type="EMBL" id="GFN94988.1"/>
    </source>
</evidence>
<dbReference type="EMBL" id="BLXT01002484">
    <property type="protein sequence ID" value="GFN94988.1"/>
    <property type="molecule type" value="Genomic_DNA"/>
</dbReference>